<dbReference type="InterPro" id="IPR029688">
    <property type="entry name" value="ICR"/>
</dbReference>
<sequence>MGPGRLGHDPAGFKAMYGFCPKFPISPRPAQPYTRGPASQAAGPDAAGHGTPPTTAVARWNDAGSGWVGLMSGLGLGGVGCQTSGQVKQLWKIKGNERWKLWSEGNFFSGHHTSKQDVEVIEPAYFNLSHSVDENLLPTNVEVSDRKLTVDRVLHELFQHGDSAQKYMQGSKSMKIENTILLDNYVQRNGMSSGCLSRALKNGSKRSKKHMSIKQHKRSGSFDLPKEFHNFELFKPMHEKWKSYVVQLLKIVGKDQLPQCFLNADLHGAIILVGSQGRFKKAIQMYEPGPHCGFGAYRAAERAKGRAAGSRQQAWGSINWQAPITKRSRLGFFTRKTCTWPRSLDVPKRPSPATPRTARKLKTPGSDSDSASSPNPVSKTPKDRSPKVVDRKSPRIPAIEKKRPSKVSELEPHIAQLQEELKKAKDQLSSSESSKRRAQQEVEEAKEQLAAMTAELEETQKQLKEISESEEDRVQELRKISQDRDKAWQSELEALQKQHSLDSTALASAMNEVQKLKIQLDRVCQSEASQARHAESAHAEIQSLRLELTETLVLVEKLKEQLNDSRESEARAMEELSRAQMQLEVVKNTEGTLKSEHANAMELYNSLLMELEQSKDRVNSLEELVANLQADLGKFSNMSEYPSAEVKISSGNGECEESEVMKTELNNLKNEVSQLRAALEAAESSYRDEYIQSTLQIRNAYELVEHAKSESRKREAELEAKLKESGAEVEELRTQLLKKENALQSISCENKSLNQKLAENQQAQRDTELEIKLQKSESVLEDLRASLLDKEAVLQIIADENEKLKSEITKRETERSKANQEALALADAARAAEQEALMKLSSLTEEADKSCQKAARVSEQLDAAQATNSEMEAELRRLKVQSDQWRKAAEAAAAILSSSNNGKYVEKAGSFDYSTIGSKLSSQDSEDTDDESPKKRNGNMLKKIGVLLKKGQK</sequence>
<dbReference type="EMBL" id="JACGWM010000010">
    <property type="protein sequence ID" value="KAL0347219.1"/>
    <property type="molecule type" value="Genomic_DNA"/>
</dbReference>
<feature type="coiled-coil region" evidence="3">
    <location>
        <begin position="506"/>
        <end position="685"/>
    </location>
</feature>
<organism evidence="5">
    <name type="scientific">Sesamum calycinum</name>
    <dbReference type="NCBI Taxonomy" id="2727403"/>
    <lineage>
        <taxon>Eukaryota</taxon>
        <taxon>Viridiplantae</taxon>
        <taxon>Streptophyta</taxon>
        <taxon>Embryophyta</taxon>
        <taxon>Tracheophyta</taxon>
        <taxon>Spermatophyta</taxon>
        <taxon>Magnoliopsida</taxon>
        <taxon>eudicotyledons</taxon>
        <taxon>Gunneridae</taxon>
        <taxon>Pentapetalae</taxon>
        <taxon>asterids</taxon>
        <taxon>lamiids</taxon>
        <taxon>Lamiales</taxon>
        <taxon>Pedaliaceae</taxon>
        <taxon>Sesamum</taxon>
    </lineage>
</organism>
<dbReference type="AlphaFoldDB" id="A0AAW2NUJ8"/>
<protein>
    <submittedName>
        <fullName evidence="5">Interactor of constitutive active ROPs 2, chloroplastic</fullName>
    </submittedName>
</protein>
<evidence type="ECO:0000313" key="5">
    <source>
        <dbReference type="EMBL" id="KAL0347219.1"/>
    </source>
</evidence>
<feature type="region of interest" description="Disordered" evidence="4">
    <location>
        <begin position="916"/>
        <end position="942"/>
    </location>
</feature>
<keyword evidence="2 3" id="KW-0175">Coiled coil</keyword>
<feature type="region of interest" description="Disordered" evidence="4">
    <location>
        <begin position="28"/>
        <end position="54"/>
    </location>
</feature>
<evidence type="ECO:0000256" key="2">
    <source>
        <dbReference type="ARBA" id="ARBA00023054"/>
    </source>
</evidence>
<proteinExistence type="inferred from homology"/>
<comment type="similarity">
    <text evidence="1">Belongs to the ICR family.</text>
</comment>
<gene>
    <name evidence="5" type="ORF">Scaly_1737900</name>
</gene>
<reference evidence="5" key="1">
    <citation type="submission" date="2020-06" db="EMBL/GenBank/DDBJ databases">
        <authorList>
            <person name="Li T."/>
            <person name="Hu X."/>
            <person name="Zhang T."/>
            <person name="Song X."/>
            <person name="Zhang H."/>
            <person name="Dai N."/>
            <person name="Sheng W."/>
            <person name="Hou X."/>
            <person name="Wei L."/>
        </authorList>
    </citation>
    <scope>NUCLEOTIDE SEQUENCE</scope>
    <source>
        <strain evidence="5">KEN8</strain>
        <tissue evidence="5">Leaf</tissue>
    </source>
</reference>
<dbReference type="PANTHER" id="PTHR34224:SF4">
    <property type="entry name" value="INTERACTOR OF CONSTITUTIVE ACTIVE ROPS 2, CHLOROPLASTIC"/>
    <property type="match status" value="1"/>
</dbReference>
<feature type="coiled-coil region" evidence="3">
    <location>
        <begin position="715"/>
        <end position="770"/>
    </location>
</feature>
<name>A0AAW2NUJ8_9LAMI</name>
<feature type="compositionally biased region" description="Basic and acidic residues" evidence="4">
    <location>
        <begin position="380"/>
        <end position="412"/>
    </location>
</feature>
<comment type="caution">
    <text evidence="5">The sequence shown here is derived from an EMBL/GenBank/DDBJ whole genome shotgun (WGS) entry which is preliminary data.</text>
</comment>
<accession>A0AAW2NUJ8</accession>
<feature type="coiled-coil region" evidence="3">
    <location>
        <begin position="794"/>
        <end position="888"/>
    </location>
</feature>
<evidence type="ECO:0000256" key="3">
    <source>
        <dbReference type="SAM" id="Coils"/>
    </source>
</evidence>
<dbReference type="PANTHER" id="PTHR34224">
    <property type="entry name" value="INTERACTOR OF CONSTITUTIVE ACTIVE ROPS 2, CHLOROPLASTIC-RELATED"/>
    <property type="match status" value="1"/>
</dbReference>
<feature type="region of interest" description="Disordered" evidence="4">
    <location>
        <begin position="341"/>
        <end position="441"/>
    </location>
</feature>
<feature type="compositionally biased region" description="Polar residues" evidence="4">
    <location>
        <begin position="365"/>
        <end position="378"/>
    </location>
</feature>
<dbReference type="SUPFAM" id="SSF161270">
    <property type="entry name" value="PspA lactotransferrin-binding region"/>
    <property type="match status" value="1"/>
</dbReference>
<evidence type="ECO:0000256" key="4">
    <source>
        <dbReference type="SAM" id="MobiDB-lite"/>
    </source>
</evidence>
<evidence type="ECO:0000256" key="1">
    <source>
        <dbReference type="ARBA" id="ARBA00009778"/>
    </source>
</evidence>
<reference evidence="5" key="2">
    <citation type="journal article" date="2024" name="Plant">
        <title>Genomic evolution and insights into agronomic trait innovations of Sesamum species.</title>
        <authorList>
            <person name="Miao H."/>
            <person name="Wang L."/>
            <person name="Qu L."/>
            <person name="Liu H."/>
            <person name="Sun Y."/>
            <person name="Le M."/>
            <person name="Wang Q."/>
            <person name="Wei S."/>
            <person name="Zheng Y."/>
            <person name="Lin W."/>
            <person name="Duan Y."/>
            <person name="Cao H."/>
            <person name="Xiong S."/>
            <person name="Wang X."/>
            <person name="Wei L."/>
            <person name="Li C."/>
            <person name="Ma Q."/>
            <person name="Ju M."/>
            <person name="Zhao R."/>
            <person name="Li G."/>
            <person name="Mu C."/>
            <person name="Tian Q."/>
            <person name="Mei H."/>
            <person name="Zhang T."/>
            <person name="Gao T."/>
            <person name="Zhang H."/>
        </authorList>
    </citation>
    <scope>NUCLEOTIDE SEQUENCE</scope>
    <source>
        <strain evidence="5">KEN8</strain>
    </source>
</reference>